<evidence type="ECO:0000259" key="5">
    <source>
        <dbReference type="Pfam" id="PF07159"/>
    </source>
</evidence>
<dbReference type="EMBL" id="HBGJ01023666">
    <property type="protein sequence ID" value="CAD9256791.1"/>
    <property type="molecule type" value="Transcribed_RNA"/>
</dbReference>
<protein>
    <recommendedName>
        <fullName evidence="5">CYRIA/CYRIB Rac1 binding domain-containing protein</fullName>
    </recommendedName>
</protein>
<accession>A0A7S1U4X4</accession>
<evidence type="ECO:0000256" key="4">
    <source>
        <dbReference type="ARBA" id="ARBA00023288"/>
    </source>
</evidence>
<comment type="subcellular location">
    <subcellularLocation>
        <location evidence="1">Membrane</location>
        <topology evidence="1">Lipid-anchor</topology>
    </subcellularLocation>
</comment>
<name>A0A7S1U4X4_9STRA</name>
<keyword evidence="4" id="KW-0449">Lipoprotein</keyword>
<evidence type="ECO:0000256" key="1">
    <source>
        <dbReference type="ARBA" id="ARBA00004635"/>
    </source>
</evidence>
<dbReference type="GO" id="GO:0031267">
    <property type="term" value="F:small GTPase binding"/>
    <property type="evidence" value="ECO:0007669"/>
    <property type="project" value="InterPro"/>
</dbReference>
<gene>
    <name evidence="6" type="ORF">PPAR1163_LOCUS15162</name>
</gene>
<sequence length="301" mass="32521">MGALFSVKGPGQDVVIDFAGAGKDASAVAPEDKQLYDELQTFLGTANTALADLMNYRDCSASIRQAISSASDTEVQKTAFEEVFGNVNYIRTVHELAAEMAALLQQACVTIARDGDEGFGRRPGLTTLVAELLHFALEYDVKKMTTPAIQNDFAFYKRSLAKFGSHPNLPLRENEASVVSMFVANANPITKSLKAPLEDNPSVRRALLLLANSCCGMLGSRAVEGKQAEWATKVMTEAVVVYDQLGFPGAFVKTSDLNIRGIIKALDNVDATMGNGMRAQLRYNTVSFSSGHPSITRLLEN</sequence>
<feature type="domain" description="CYRIA/CYRIB Rac1 binding" evidence="5">
    <location>
        <begin position="29"/>
        <end position="289"/>
    </location>
</feature>
<dbReference type="InterPro" id="IPR009828">
    <property type="entry name" value="CYRIA/CYRIB_Rac1-bd"/>
</dbReference>
<dbReference type="Pfam" id="PF07159">
    <property type="entry name" value="CYRIA-B_Rac1-bd"/>
    <property type="match status" value="1"/>
</dbReference>
<dbReference type="PANTHER" id="PTHR12422">
    <property type="entry name" value="GH09096P"/>
    <property type="match status" value="1"/>
</dbReference>
<reference evidence="6" key="1">
    <citation type="submission" date="2021-01" db="EMBL/GenBank/DDBJ databases">
        <authorList>
            <person name="Corre E."/>
            <person name="Pelletier E."/>
            <person name="Niang G."/>
            <person name="Scheremetjew M."/>
            <person name="Finn R."/>
            <person name="Kale V."/>
            <person name="Holt S."/>
            <person name="Cochrane G."/>
            <person name="Meng A."/>
            <person name="Brown T."/>
            <person name="Cohen L."/>
        </authorList>
    </citation>
    <scope>NUCLEOTIDE SEQUENCE</scope>
    <source>
        <strain evidence="6">CCMP2877</strain>
    </source>
</reference>
<evidence type="ECO:0000256" key="3">
    <source>
        <dbReference type="ARBA" id="ARBA00023136"/>
    </source>
</evidence>
<comment type="similarity">
    <text evidence="2">Belongs to the CYRI family.</text>
</comment>
<keyword evidence="3" id="KW-0472">Membrane</keyword>
<evidence type="ECO:0000313" key="6">
    <source>
        <dbReference type="EMBL" id="CAD9256791.1"/>
    </source>
</evidence>
<dbReference type="AlphaFoldDB" id="A0A7S1U4X4"/>
<dbReference type="GO" id="GO:0030833">
    <property type="term" value="P:regulation of actin filament polymerization"/>
    <property type="evidence" value="ECO:0007669"/>
    <property type="project" value="InterPro"/>
</dbReference>
<evidence type="ECO:0000256" key="2">
    <source>
        <dbReference type="ARBA" id="ARBA00005778"/>
    </source>
</evidence>
<organism evidence="6">
    <name type="scientific">Phaeomonas parva</name>
    <dbReference type="NCBI Taxonomy" id="124430"/>
    <lineage>
        <taxon>Eukaryota</taxon>
        <taxon>Sar</taxon>
        <taxon>Stramenopiles</taxon>
        <taxon>Ochrophyta</taxon>
        <taxon>Pinguiophyceae</taxon>
        <taxon>Pinguiochrysidales</taxon>
        <taxon>Pinguiochrysidaceae</taxon>
        <taxon>Phaeomonas</taxon>
    </lineage>
</organism>
<proteinExistence type="inferred from homology"/>
<dbReference type="InterPro" id="IPR039789">
    <property type="entry name" value="CYRI"/>
</dbReference>
<dbReference type="GO" id="GO:0016020">
    <property type="term" value="C:membrane"/>
    <property type="evidence" value="ECO:0007669"/>
    <property type="project" value="UniProtKB-SubCell"/>
</dbReference>